<dbReference type="EMBL" id="AHPD01000011">
    <property type="protein sequence ID" value="KEC65190.1"/>
    <property type="molecule type" value="Genomic_DNA"/>
</dbReference>
<dbReference type="Proteomes" id="UP000027143">
    <property type="component" value="Unassembled WGS sequence"/>
</dbReference>
<gene>
    <name evidence="1" type="ORF">O7U_00840</name>
</gene>
<sequence length="29" mass="3339">MLAEIAGDWGILLSYMRNNDKVMLNNLGW</sequence>
<accession>A0ABR4SNN2</accession>
<keyword evidence="2" id="KW-1185">Reference proteome</keyword>
<evidence type="ECO:0000313" key="1">
    <source>
        <dbReference type="EMBL" id="KEC65190.1"/>
    </source>
</evidence>
<comment type="caution">
    <text evidence="1">The sequence shown here is derived from an EMBL/GenBank/DDBJ whole genome shotgun (WGS) entry which is preliminary data.</text>
</comment>
<name>A0ABR4SNN2_BARQI</name>
<evidence type="ECO:0000313" key="2">
    <source>
        <dbReference type="Proteomes" id="UP000027143"/>
    </source>
</evidence>
<protein>
    <submittedName>
        <fullName evidence="1">Uncharacterized protein</fullName>
    </submittedName>
</protein>
<proteinExistence type="predicted"/>
<organism evidence="1 2">
    <name type="scientific">Bartonella quintana JK 68</name>
    <dbReference type="NCBI Taxonomy" id="1134503"/>
    <lineage>
        <taxon>Bacteria</taxon>
        <taxon>Pseudomonadati</taxon>
        <taxon>Pseudomonadota</taxon>
        <taxon>Alphaproteobacteria</taxon>
        <taxon>Hyphomicrobiales</taxon>
        <taxon>Bartonellaceae</taxon>
        <taxon>Bartonella</taxon>
    </lineage>
</organism>
<reference evidence="1 2" key="1">
    <citation type="submission" date="2012-04" db="EMBL/GenBank/DDBJ databases">
        <title>The Genome Sequence of Bartonella quintana JK 68.</title>
        <authorList>
            <consortium name="The Broad Institute Genome Sequencing Platform"/>
            <consortium name="The Broad Institute Genome Sequencing Center for Infectious Disease"/>
            <person name="Feldgarden M."/>
            <person name="Kirby J."/>
            <person name="Kosoy M."/>
            <person name="Birtles R."/>
            <person name="Probert W.S."/>
            <person name="Chiaraviglio L."/>
            <person name="Walker B."/>
            <person name="Young S.K."/>
            <person name="Zeng Q."/>
            <person name="Gargeya S."/>
            <person name="Fitzgerald M."/>
            <person name="Haas B."/>
            <person name="Abouelleil A."/>
            <person name="Alvarado L."/>
            <person name="Arachchi H.M."/>
            <person name="Berlin A.M."/>
            <person name="Chapman S.B."/>
            <person name="Goldberg J."/>
            <person name="Griggs A."/>
            <person name="Gujja S."/>
            <person name="Hansen M."/>
            <person name="Howarth C."/>
            <person name="Imamovic A."/>
            <person name="Larimer J."/>
            <person name="McCowen C."/>
            <person name="Montmayeur A."/>
            <person name="Murphy C."/>
            <person name="Neiman D."/>
            <person name="Pearson M."/>
            <person name="Priest M."/>
            <person name="Roberts A."/>
            <person name="Saif S."/>
            <person name="Shea T."/>
            <person name="Sisk P."/>
            <person name="Sykes S."/>
            <person name="Wortman J."/>
            <person name="Nusbaum C."/>
            <person name="Birren B."/>
        </authorList>
    </citation>
    <scope>NUCLEOTIDE SEQUENCE [LARGE SCALE GENOMIC DNA]</scope>
    <source>
        <strain evidence="1 2">JK 68</strain>
    </source>
</reference>